<dbReference type="Proteomes" id="UP000321306">
    <property type="component" value="Unassembled WGS sequence"/>
</dbReference>
<evidence type="ECO:0000313" key="1">
    <source>
        <dbReference type="EMBL" id="GEM46559.1"/>
    </source>
</evidence>
<proteinExistence type="predicted"/>
<dbReference type="Pfam" id="PF02620">
    <property type="entry name" value="YceD"/>
    <property type="match status" value="1"/>
</dbReference>
<dbReference type="EMBL" id="BJXB01000008">
    <property type="protein sequence ID" value="GEM46559.1"/>
    <property type="molecule type" value="Genomic_DNA"/>
</dbReference>
<name>A0A511N185_DEIC1</name>
<protein>
    <recommendedName>
        <fullName evidence="3">DUF177 domain-containing protein</fullName>
    </recommendedName>
</protein>
<evidence type="ECO:0008006" key="3">
    <source>
        <dbReference type="Google" id="ProtNLM"/>
    </source>
</evidence>
<keyword evidence="2" id="KW-1185">Reference proteome</keyword>
<reference evidence="1 2" key="1">
    <citation type="submission" date="2019-07" db="EMBL/GenBank/DDBJ databases">
        <title>Whole genome shotgun sequence of Deinococcus cellulosilyticus NBRC 106333.</title>
        <authorList>
            <person name="Hosoyama A."/>
            <person name="Uohara A."/>
            <person name="Ohji S."/>
            <person name="Ichikawa N."/>
        </authorList>
    </citation>
    <scope>NUCLEOTIDE SEQUENCE [LARGE SCALE GENOMIC DNA]</scope>
    <source>
        <strain evidence="1 2">NBRC 106333</strain>
    </source>
</reference>
<dbReference type="AlphaFoldDB" id="A0A511N185"/>
<gene>
    <name evidence="1" type="ORF">DC3_21940</name>
</gene>
<evidence type="ECO:0000313" key="2">
    <source>
        <dbReference type="Proteomes" id="UP000321306"/>
    </source>
</evidence>
<organism evidence="1 2">
    <name type="scientific">Deinococcus cellulosilyticus (strain DSM 18568 / NBRC 106333 / KACC 11606 / 5516J-15)</name>
    <dbReference type="NCBI Taxonomy" id="1223518"/>
    <lineage>
        <taxon>Bacteria</taxon>
        <taxon>Thermotogati</taxon>
        <taxon>Deinococcota</taxon>
        <taxon>Deinococci</taxon>
        <taxon>Deinococcales</taxon>
        <taxon>Deinococcaceae</taxon>
        <taxon>Deinococcus</taxon>
    </lineage>
</organism>
<sequence>MSVNRANPAIRLSRILSIPGEEVTDSGTFESLIYEQSGEQATLNVQDGRYKVTASNVGEDRFWLSGTVEATLFQECARCLRPTPVPVKVTLGILMEYSPKVETPYLDEGEAGEEVIKFGDPIFDLGDIFVENLLINVPFVVLHDENCKGLCPICGIDLNPDSGQTCPFENCPRVAQEKDSKNPFDALKNLDLPDE</sequence>
<dbReference type="InterPro" id="IPR003772">
    <property type="entry name" value="YceD"/>
</dbReference>
<comment type="caution">
    <text evidence="1">The sequence shown here is derived from an EMBL/GenBank/DDBJ whole genome shotgun (WGS) entry which is preliminary data.</text>
</comment>
<accession>A0A511N185</accession>